<dbReference type="AlphaFoldDB" id="K9DJ30"/>
<evidence type="ECO:0000313" key="1">
    <source>
        <dbReference type="EMBL" id="EKU77410.1"/>
    </source>
</evidence>
<gene>
    <name evidence="1" type="ORF">HMPREF9282_02042</name>
</gene>
<sequence length="24" mass="2757">MNIQINWRKWRISSVLMAGLLVGA</sequence>
<protein>
    <submittedName>
        <fullName evidence="1">Uncharacterized protein</fullName>
    </submittedName>
</protein>
<organism evidence="1 2">
    <name type="scientific">Veillonella seminalis ACS-216-V-Col6b</name>
    <dbReference type="NCBI Taxonomy" id="883156"/>
    <lineage>
        <taxon>Bacteria</taxon>
        <taxon>Bacillati</taxon>
        <taxon>Bacillota</taxon>
        <taxon>Negativicutes</taxon>
        <taxon>Veillonellales</taxon>
        <taxon>Veillonellaceae</taxon>
        <taxon>Veillonella</taxon>
    </lineage>
</organism>
<evidence type="ECO:0000313" key="2">
    <source>
        <dbReference type="Proteomes" id="UP000009891"/>
    </source>
</evidence>
<proteinExistence type="predicted"/>
<feature type="non-terminal residue" evidence="1">
    <location>
        <position position="24"/>
    </location>
</feature>
<dbReference type="EMBL" id="AHAF01000022">
    <property type="protein sequence ID" value="EKU77410.1"/>
    <property type="molecule type" value="Genomic_DNA"/>
</dbReference>
<comment type="caution">
    <text evidence="1">The sequence shown here is derived from an EMBL/GenBank/DDBJ whole genome shotgun (WGS) entry which is preliminary data.</text>
</comment>
<keyword evidence="2" id="KW-1185">Reference proteome</keyword>
<accession>K9DJ30</accession>
<dbReference type="HOGENOM" id="CLU_3424069_0_0_9"/>
<dbReference type="Proteomes" id="UP000009891">
    <property type="component" value="Unassembled WGS sequence"/>
</dbReference>
<name>K9DJ30_9FIRM</name>
<reference evidence="1 2" key="1">
    <citation type="submission" date="2012-09" db="EMBL/GenBank/DDBJ databases">
        <title>The Genome Sequence of Veillonella ratti ACS-216-V-COL6B.</title>
        <authorList>
            <consortium name="The Broad Institute Genome Sequencing Platform"/>
            <person name="Earl A."/>
            <person name="Ward D."/>
            <person name="Feldgarden M."/>
            <person name="Gevers D."/>
            <person name="Saerens B."/>
            <person name="Vaneechoutte M."/>
            <person name="Walker B."/>
            <person name="Young S.K."/>
            <person name="Zeng Q."/>
            <person name="Gargeya S."/>
            <person name="Fitzgerald M."/>
            <person name="Haas B."/>
            <person name="Abouelleil A."/>
            <person name="Alvarado L."/>
            <person name="Arachchi H.M."/>
            <person name="Berlin A."/>
            <person name="Chapman S.B."/>
            <person name="Goldberg J."/>
            <person name="Griggs A."/>
            <person name="Gujja S."/>
            <person name="Hansen M."/>
            <person name="Howarth C."/>
            <person name="Imamovic A."/>
            <person name="Larimer J."/>
            <person name="McCowen C."/>
            <person name="Montmayeur A."/>
            <person name="Murphy C."/>
            <person name="Neiman D."/>
            <person name="Pearson M."/>
            <person name="Priest M."/>
            <person name="Roberts A."/>
            <person name="Saif S."/>
            <person name="Shea T."/>
            <person name="Sisk P."/>
            <person name="Sykes S."/>
            <person name="Wortman J."/>
            <person name="Nusbaum C."/>
            <person name="Birren B."/>
        </authorList>
    </citation>
    <scope>NUCLEOTIDE SEQUENCE [LARGE SCALE GENOMIC DNA]</scope>
    <source>
        <strain evidence="1 2">ACS-216-V-Col6b</strain>
    </source>
</reference>